<dbReference type="Gene3D" id="3.20.20.80">
    <property type="entry name" value="Glycosidases"/>
    <property type="match status" value="1"/>
</dbReference>
<evidence type="ECO:0000313" key="3">
    <source>
        <dbReference type="Proteomes" id="UP000199228"/>
    </source>
</evidence>
<name>A0A1G6CJC8_EUBOX</name>
<dbReference type="InterPro" id="IPR006047">
    <property type="entry name" value="GH13_cat_dom"/>
</dbReference>
<protein>
    <submittedName>
        <fullName evidence="2">Glycosidase</fullName>
    </submittedName>
</protein>
<sequence length="428" mass="49590">MAKTTDIGLRNCMIYCVFVRNYGRVGNFQEVKKDLARIQDLGTDIIWFLPIHPIGQIGRKGMLGSPYAVRDYRAINPEYGTLNDFQQIVDEIHERGMKCMIDIVFDHTAKDSEMLRNHPQWFVQNSDGEPISRNPEWTDVVELDFSNLELWDELIEILKFWAGYVDGFRCNRAYAIPLEFWMRARKEVESVRKECIWLAQSGEGEDIMTLRAKGQTALSDGELYEVFDMCFDYDLAHSIRGLHEGRFPLDAVTNPLQMQESKYPNNYVKLHALEDHDRPRAAFNYPDRRVLENMTAFSFFAKGAVMISNGQEKSDPHRPSLFDKDDVSWRHNDMSAFIKQLKRIKSEEIFREGSFFVKAVKKEYIYATYEQGNKRCLGVFSIMGRIGTIPTTLEDGTYINRISRRSVEVCAGQLLFEGEPIIIDYQIG</sequence>
<evidence type="ECO:0000313" key="2">
    <source>
        <dbReference type="EMBL" id="SDB32845.1"/>
    </source>
</evidence>
<feature type="domain" description="Glycosyl hydrolase family 13 catalytic" evidence="1">
    <location>
        <begin position="16"/>
        <end position="347"/>
    </location>
</feature>
<keyword evidence="2" id="KW-0326">Glycosidase</keyword>
<evidence type="ECO:0000259" key="1">
    <source>
        <dbReference type="SMART" id="SM00642"/>
    </source>
</evidence>
<dbReference type="EMBL" id="FMXR01000020">
    <property type="protein sequence ID" value="SDB32845.1"/>
    <property type="molecule type" value="Genomic_DNA"/>
</dbReference>
<dbReference type="PANTHER" id="PTHR47786:SF2">
    <property type="entry name" value="GLYCOSYL HYDROLASE FAMILY 13 CATALYTIC DOMAIN-CONTAINING PROTEIN"/>
    <property type="match status" value="1"/>
</dbReference>
<dbReference type="GO" id="GO:0016798">
    <property type="term" value="F:hydrolase activity, acting on glycosyl bonds"/>
    <property type="evidence" value="ECO:0007669"/>
    <property type="project" value="UniProtKB-KW"/>
</dbReference>
<keyword evidence="2" id="KW-0378">Hydrolase</keyword>
<dbReference type="RefSeq" id="WP_090174634.1">
    <property type="nucleotide sequence ID" value="NZ_FMXR01000020.1"/>
</dbReference>
<dbReference type="OrthoDB" id="9805159at2"/>
<dbReference type="SMART" id="SM00642">
    <property type="entry name" value="Aamy"/>
    <property type="match status" value="1"/>
</dbReference>
<reference evidence="2 3" key="1">
    <citation type="submission" date="2016-10" db="EMBL/GenBank/DDBJ databases">
        <authorList>
            <person name="de Groot N.N."/>
        </authorList>
    </citation>
    <scope>NUCLEOTIDE SEQUENCE [LARGE SCALE GENOMIC DNA]</scope>
    <source>
        <strain evidence="2 3">DSM 3217</strain>
    </source>
</reference>
<dbReference type="Pfam" id="PF18612">
    <property type="entry name" value="Bac_A_amyl_C"/>
    <property type="match status" value="1"/>
</dbReference>
<dbReference type="CDD" id="cd11313">
    <property type="entry name" value="AmyAc_arch_bac_AmyA"/>
    <property type="match status" value="1"/>
</dbReference>
<accession>A0A1G6CJC8</accession>
<dbReference type="Proteomes" id="UP000199228">
    <property type="component" value="Unassembled WGS sequence"/>
</dbReference>
<dbReference type="PANTHER" id="PTHR47786">
    <property type="entry name" value="ALPHA-1,4-GLUCAN:MALTOSE-1-PHOSPHATE MALTOSYLTRANSFERASE"/>
    <property type="match status" value="1"/>
</dbReference>
<organism evidence="2 3">
    <name type="scientific">Eubacterium oxidoreducens</name>
    <dbReference type="NCBI Taxonomy" id="1732"/>
    <lineage>
        <taxon>Bacteria</taxon>
        <taxon>Bacillati</taxon>
        <taxon>Bacillota</taxon>
        <taxon>Clostridia</taxon>
        <taxon>Eubacteriales</taxon>
        <taxon>Eubacteriaceae</taxon>
        <taxon>Eubacterium</taxon>
    </lineage>
</organism>
<dbReference type="Pfam" id="PF00128">
    <property type="entry name" value="Alpha-amylase"/>
    <property type="match status" value="1"/>
</dbReference>
<dbReference type="SUPFAM" id="SSF51445">
    <property type="entry name" value="(Trans)glycosidases"/>
    <property type="match status" value="1"/>
</dbReference>
<gene>
    <name evidence="2" type="ORF">SAMN02910417_02439</name>
</gene>
<dbReference type="InterPro" id="IPR017853">
    <property type="entry name" value="GH"/>
</dbReference>
<dbReference type="Gene3D" id="2.60.40.1180">
    <property type="entry name" value="Golgi alpha-mannosidase II"/>
    <property type="match status" value="1"/>
</dbReference>
<proteinExistence type="predicted"/>
<dbReference type="InterPro" id="IPR041331">
    <property type="entry name" value="Bac_A_amyl_C"/>
</dbReference>
<dbReference type="AlphaFoldDB" id="A0A1G6CJC8"/>
<dbReference type="GO" id="GO:0005975">
    <property type="term" value="P:carbohydrate metabolic process"/>
    <property type="evidence" value="ECO:0007669"/>
    <property type="project" value="InterPro"/>
</dbReference>
<dbReference type="InterPro" id="IPR013780">
    <property type="entry name" value="Glyco_hydro_b"/>
</dbReference>
<keyword evidence="3" id="KW-1185">Reference proteome</keyword>
<dbReference type="STRING" id="1732.SAMN02910417_02439"/>